<organism evidence="2">
    <name type="scientific">viral metagenome</name>
    <dbReference type="NCBI Taxonomy" id="1070528"/>
    <lineage>
        <taxon>unclassified sequences</taxon>
        <taxon>metagenomes</taxon>
        <taxon>organismal metagenomes</taxon>
    </lineage>
</organism>
<feature type="transmembrane region" description="Helical" evidence="1">
    <location>
        <begin position="107"/>
        <end position="125"/>
    </location>
</feature>
<accession>A0A6C0J278</accession>
<dbReference type="EMBL" id="MN740307">
    <property type="protein sequence ID" value="QHT99422.1"/>
    <property type="molecule type" value="Genomic_DNA"/>
</dbReference>
<protein>
    <submittedName>
        <fullName evidence="2">Uncharacterized protein</fullName>
    </submittedName>
</protein>
<keyword evidence="1" id="KW-1133">Transmembrane helix</keyword>
<name>A0A6C0J278_9ZZZZ</name>
<feature type="transmembrane region" description="Helical" evidence="1">
    <location>
        <begin position="7"/>
        <end position="31"/>
    </location>
</feature>
<dbReference type="AlphaFoldDB" id="A0A6C0J278"/>
<feature type="transmembrane region" description="Helical" evidence="1">
    <location>
        <begin position="51"/>
        <end position="69"/>
    </location>
</feature>
<proteinExistence type="predicted"/>
<sequence length="128" mass="14883">MKSFLIIEWIIIINGIYNIIAALCILNLLQIPHIRNVYFDMITDYDNNNIMFERFVAYTMLANGIIRVLNGMTLDDRTSQYVVSGTFFLEALILSNEHFVFNRIDPTMAWITIVLALYLGYSAILHQR</sequence>
<keyword evidence="1" id="KW-0472">Membrane</keyword>
<reference evidence="2" key="1">
    <citation type="journal article" date="2020" name="Nature">
        <title>Giant virus diversity and host interactions through global metagenomics.</title>
        <authorList>
            <person name="Schulz F."/>
            <person name="Roux S."/>
            <person name="Paez-Espino D."/>
            <person name="Jungbluth S."/>
            <person name="Walsh D.A."/>
            <person name="Denef V.J."/>
            <person name="McMahon K.D."/>
            <person name="Konstantinidis K.T."/>
            <person name="Eloe-Fadrosh E.A."/>
            <person name="Kyrpides N.C."/>
            <person name="Woyke T."/>
        </authorList>
    </citation>
    <scope>NUCLEOTIDE SEQUENCE</scope>
    <source>
        <strain evidence="2">GVMAG-M-3300025699-48</strain>
    </source>
</reference>
<evidence type="ECO:0000313" key="2">
    <source>
        <dbReference type="EMBL" id="QHT99422.1"/>
    </source>
</evidence>
<evidence type="ECO:0000256" key="1">
    <source>
        <dbReference type="SAM" id="Phobius"/>
    </source>
</evidence>
<keyword evidence="1" id="KW-0812">Transmembrane</keyword>